<protein>
    <submittedName>
        <fullName evidence="2">Uncharacterized protein</fullName>
    </submittedName>
</protein>
<evidence type="ECO:0000256" key="1">
    <source>
        <dbReference type="SAM" id="MobiDB-lite"/>
    </source>
</evidence>
<name>A0A8H7E9F8_9EURO</name>
<proteinExistence type="predicted"/>
<feature type="region of interest" description="Disordered" evidence="1">
    <location>
        <begin position="1"/>
        <end position="98"/>
    </location>
</feature>
<gene>
    <name evidence="2" type="ORF">GJ744_010544</name>
</gene>
<feature type="compositionally biased region" description="Polar residues" evidence="1">
    <location>
        <begin position="1"/>
        <end position="29"/>
    </location>
</feature>
<dbReference type="AlphaFoldDB" id="A0A8H7E9F8"/>
<comment type="caution">
    <text evidence="2">The sequence shown here is derived from an EMBL/GenBank/DDBJ whole genome shotgun (WGS) entry which is preliminary data.</text>
</comment>
<accession>A0A8H7E9F8</accession>
<feature type="compositionally biased region" description="Polar residues" evidence="1">
    <location>
        <begin position="81"/>
        <end position="98"/>
    </location>
</feature>
<reference evidence="2" key="1">
    <citation type="submission" date="2020-02" db="EMBL/GenBank/DDBJ databases">
        <authorList>
            <person name="Palmer J.M."/>
        </authorList>
    </citation>
    <scope>NUCLEOTIDE SEQUENCE</scope>
    <source>
        <strain evidence="2">EPUS1.4</strain>
        <tissue evidence="2">Thallus</tissue>
    </source>
</reference>
<organism evidence="2 3">
    <name type="scientific">Endocarpon pusillum</name>
    <dbReference type="NCBI Taxonomy" id="364733"/>
    <lineage>
        <taxon>Eukaryota</taxon>
        <taxon>Fungi</taxon>
        <taxon>Dikarya</taxon>
        <taxon>Ascomycota</taxon>
        <taxon>Pezizomycotina</taxon>
        <taxon>Eurotiomycetes</taxon>
        <taxon>Chaetothyriomycetidae</taxon>
        <taxon>Verrucariales</taxon>
        <taxon>Verrucariaceae</taxon>
        <taxon>Endocarpon</taxon>
    </lineage>
</organism>
<sequence length="111" mass="11907">MKPTTASTLHQSQSTGRCLDNATDSSNHVSPECLGKSSRSQGMNKRARPFTPPNLLSPTTADLPSIFISAKSEESELGSHPVTSTTNPQESLQTTSEVQLSTALDLLIPRR</sequence>
<keyword evidence="3" id="KW-1185">Reference proteome</keyword>
<evidence type="ECO:0000313" key="2">
    <source>
        <dbReference type="EMBL" id="KAF7513148.1"/>
    </source>
</evidence>
<dbReference type="Proteomes" id="UP000606974">
    <property type="component" value="Unassembled WGS sequence"/>
</dbReference>
<evidence type="ECO:0000313" key="3">
    <source>
        <dbReference type="Proteomes" id="UP000606974"/>
    </source>
</evidence>
<dbReference type="EMBL" id="JAACFV010000007">
    <property type="protein sequence ID" value="KAF7513148.1"/>
    <property type="molecule type" value="Genomic_DNA"/>
</dbReference>